<sequence length="120" mass="13491">MGYMPRKDKAATAALFRELALARAGLVAGRTWKSIARCRFAITKLRGQADTKRQPRAVLCPSMQTHFIVKFCDTRHYLALLISKCRWREDAMNDTVFGFLVAAEMAALFWAGLLIAVARV</sequence>
<keyword evidence="1" id="KW-0812">Transmembrane</keyword>
<evidence type="ECO:0000313" key="3">
    <source>
        <dbReference type="Proteomes" id="UP000232164"/>
    </source>
</evidence>
<reference evidence="2 3" key="1">
    <citation type="submission" date="2017-11" db="EMBL/GenBank/DDBJ databases">
        <authorList>
            <person name="Han C.G."/>
        </authorList>
    </citation>
    <scope>NUCLEOTIDE SEQUENCE [LARGE SCALE GENOMIC DNA]</scope>
    <source>
        <strain evidence="2 3">HCNT1</strain>
    </source>
</reference>
<dbReference type="AlphaFoldDB" id="A0A2N0DH21"/>
<evidence type="ECO:0000256" key="1">
    <source>
        <dbReference type="SAM" id="Phobius"/>
    </source>
</evidence>
<keyword evidence="1" id="KW-1133">Transmembrane helix</keyword>
<name>A0A2N0DH21_RHISU</name>
<comment type="caution">
    <text evidence="2">The sequence shown here is derived from an EMBL/GenBank/DDBJ whole genome shotgun (WGS) entry which is preliminary data.</text>
</comment>
<dbReference type="EMBL" id="PIQN01000002">
    <property type="protein sequence ID" value="PKA45408.1"/>
    <property type="molecule type" value="Genomic_DNA"/>
</dbReference>
<accession>A0A2N0DH21</accession>
<gene>
    <name evidence="2" type="ORF">CWR43_00925</name>
</gene>
<organism evidence="2 3">
    <name type="scientific">Rhizobium sullae</name>
    <name type="common">Rhizobium hedysari</name>
    <dbReference type="NCBI Taxonomy" id="50338"/>
    <lineage>
        <taxon>Bacteria</taxon>
        <taxon>Pseudomonadati</taxon>
        <taxon>Pseudomonadota</taxon>
        <taxon>Alphaproteobacteria</taxon>
        <taxon>Hyphomicrobiales</taxon>
        <taxon>Rhizobiaceae</taxon>
        <taxon>Rhizobium/Agrobacterium group</taxon>
        <taxon>Rhizobium</taxon>
    </lineage>
</organism>
<proteinExistence type="predicted"/>
<dbReference type="Proteomes" id="UP000232164">
    <property type="component" value="Unassembled WGS sequence"/>
</dbReference>
<keyword evidence="1" id="KW-0472">Membrane</keyword>
<feature type="transmembrane region" description="Helical" evidence="1">
    <location>
        <begin position="96"/>
        <end position="118"/>
    </location>
</feature>
<protein>
    <submittedName>
        <fullName evidence="2">Uncharacterized protein</fullName>
    </submittedName>
</protein>
<reference evidence="2 3" key="2">
    <citation type="submission" date="2017-12" db="EMBL/GenBank/DDBJ databases">
        <title>Genome sequence of Rhizobium sullae HCNT1 isolated from Sulla coronaria nodules and featuring peculiar denitrification phenotypes.</title>
        <authorList>
            <person name="De Diego-Diaz B."/>
            <person name="Treu L."/>
            <person name="Campanaro S."/>
            <person name="Da Silva Duarte V."/>
            <person name="Basaglia M."/>
            <person name="Favaro L."/>
            <person name="Casella S."/>
            <person name="Squartini A."/>
        </authorList>
    </citation>
    <scope>NUCLEOTIDE SEQUENCE [LARGE SCALE GENOMIC DNA]</scope>
    <source>
        <strain evidence="2 3">HCNT1</strain>
    </source>
</reference>
<evidence type="ECO:0000313" key="2">
    <source>
        <dbReference type="EMBL" id="PKA45408.1"/>
    </source>
</evidence>